<dbReference type="InterPro" id="IPR034330">
    <property type="entry name" value="GST_Zeta_C"/>
</dbReference>
<dbReference type="GO" id="GO:0006749">
    <property type="term" value="P:glutathione metabolic process"/>
    <property type="evidence" value="ECO:0007669"/>
    <property type="project" value="TreeGrafter"/>
</dbReference>
<evidence type="ECO:0000313" key="5">
    <source>
        <dbReference type="Proteomes" id="UP000018442"/>
    </source>
</evidence>
<dbReference type="HOGENOM" id="CLU_011226_20_1_6"/>
<name>D0SIZ6_ACIJU</name>
<feature type="domain" description="GST N-terminal" evidence="2">
    <location>
        <begin position="4"/>
        <end position="85"/>
    </location>
</feature>
<dbReference type="NCBIfam" id="TIGR01262">
    <property type="entry name" value="maiA"/>
    <property type="match status" value="1"/>
</dbReference>
<dbReference type="InterPro" id="IPR034333">
    <property type="entry name" value="GST_Zeta_N"/>
</dbReference>
<sequence>MRLNSMKLYSYFRSSAAFRVRIALNLKGLSYETEAIHLVKNEQRSAEYQALNPSCLVPTLVDEDQAFLQSLSILEYLEECYPDTSLLPKNIIERAKVRAFSQAIASDIHPLNNLRVLKYLQNELDLNDEQKSHWYKHWILEGFHSLEAQLQASNGKFCFGERPSFADCCLIPQVYNAKRFKVDLTAFPKIESIYQYCLTLPAFLHAAPEQQADWE</sequence>
<dbReference type="InterPro" id="IPR005955">
    <property type="entry name" value="GST_Zeta"/>
</dbReference>
<dbReference type="InterPro" id="IPR036249">
    <property type="entry name" value="Thioredoxin-like_sf"/>
</dbReference>
<dbReference type="AlphaFoldDB" id="D0SIZ6"/>
<dbReference type="GO" id="GO:0005737">
    <property type="term" value="C:cytoplasm"/>
    <property type="evidence" value="ECO:0007669"/>
    <property type="project" value="InterPro"/>
</dbReference>
<proteinExistence type="inferred from homology"/>
<evidence type="ECO:0000259" key="3">
    <source>
        <dbReference type="PROSITE" id="PS50405"/>
    </source>
</evidence>
<protein>
    <submittedName>
        <fullName evidence="4">Maleylacetoacetate isomerase</fullName>
        <ecNumber evidence="4">5.2.1.2</ecNumber>
    </submittedName>
</protein>
<evidence type="ECO:0000259" key="2">
    <source>
        <dbReference type="PROSITE" id="PS50404"/>
    </source>
</evidence>
<feature type="domain" description="GST C-terminal" evidence="3">
    <location>
        <begin position="90"/>
        <end position="215"/>
    </location>
</feature>
<dbReference type="EMBL" id="GG705011">
    <property type="protein sequence ID" value="EEY93818.1"/>
    <property type="molecule type" value="Genomic_DNA"/>
</dbReference>
<evidence type="ECO:0000256" key="1">
    <source>
        <dbReference type="ARBA" id="ARBA00010007"/>
    </source>
</evidence>
<dbReference type="Gene3D" id="1.20.1050.10">
    <property type="match status" value="1"/>
</dbReference>
<dbReference type="GO" id="GO:0004364">
    <property type="term" value="F:glutathione transferase activity"/>
    <property type="evidence" value="ECO:0007669"/>
    <property type="project" value="TreeGrafter"/>
</dbReference>
<dbReference type="SUPFAM" id="SSF52833">
    <property type="entry name" value="Thioredoxin-like"/>
    <property type="match status" value="1"/>
</dbReference>
<dbReference type="InterPro" id="IPR004045">
    <property type="entry name" value="Glutathione_S-Trfase_N"/>
</dbReference>
<dbReference type="GO" id="GO:0016034">
    <property type="term" value="F:maleylacetoacetate isomerase activity"/>
    <property type="evidence" value="ECO:0007669"/>
    <property type="project" value="UniProtKB-EC"/>
</dbReference>
<dbReference type="PANTHER" id="PTHR42673">
    <property type="entry name" value="MALEYLACETOACETATE ISOMERASE"/>
    <property type="match status" value="1"/>
</dbReference>
<dbReference type="InterPro" id="IPR036282">
    <property type="entry name" value="Glutathione-S-Trfase_C_sf"/>
</dbReference>
<dbReference type="SFLD" id="SFLDG00358">
    <property type="entry name" value="Main_(cytGST)"/>
    <property type="match status" value="1"/>
</dbReference>
<dbReference type="FunFam" id="1.20.1050.10:FF:000010">
    <property type="entry name" value="Maleylacetoacetate isomerase isoform 1"/>
    <property type="match status" value="1"/>
</dbReference>
<dbReference type="PANTHER" id="PTHR42673:SF21">
    <property type="entry name" value="GLUTATHIONE S-TRANSFERASE YFCF"/>
    <property type="match status" value="1"/>
</dbReference>
<organism evidence="4 5">
    <name type="scientific">Acinetobacter junii SH205</name>
    <dbReference type="NCBI Taxonomy" id="575587"/>
    <lineage>
        <taxon>Bacteria</taxon>
        <taxon>Pseudomonadati</taxon>
        <taxon>Pseudomonadota</taxon>
        <taxon>Gammaproteobacteria</taxon>
        <taxon>Moraxellales</taxon>
        <taxon>Moraxellaceae</taxon>
        <taxon>Acinetobacter</taxon>
    </lineage>
</organism>
<comment type="similarity">
    <text evidence="1">Belongs to the GST superfamily. Zeta family.</text>
</comment>
<dbReference type="Proteomes" id="UP000018442">
    <property type="component" value="Unassembled WGS sequence"/>
</dbReference>
<dbReference type="GO" id="GO:0006559">
    <property type="term" value="P:L-phenylalanine catabolic process"/>
    <property type="evidence" value="ECO:0007669"/>
    <property type="project" value="TreeGrafter"/>
</dbReference>
<dbReference type="CDD" id="cd03042">
    <property type="entry name" value="GST_N_Zeta"/>
    <property type="match status" value="1"/>
</dbReference>
<dbReference type="Gene3D" id="3.40.30.10">
    <property type="entry name" value="Glutaredoxin"/>
    <property type="match status" value="1"/>
</dbReference>
<evidence type="ECO:0000313" key="4">
    <source>
        <dbReference type="EMBL" id="EEY93818.1"/>
    </source>
</evidence>
<dbReference type="InterPro" id="IPR040079">
    <property type="entry name" value="Glutathione_S-Trfase"/>
</dbReference>
<reference evidence="5" key="1">
    <citation type="journal article" date="2012" name="PLoS ONE">
        <title>The success of Acinetobacter species; genetic, metabolic and virulence attributes.</title>
        <authorList>
            <person name="Peleg A.Y."/>
            <person name="de Breij A."/>
            <person name="Adams M.D."/>
            <person name="Cerqueira G.M."/>
            <person name="Mocali S."/>
            <person name="Galardini M."/>
            <person name="Nibbering P.H."/>
            <person name="Earl A.M."/>
            <person name="Ward D.V."/>
            <person name="Paterson D.L."/>
            <person name="Seifert H."/>
            <person name="Dijkshoorn L."/>
        </authorList>
    </citation>
    <scope>NUCLEOTIDE SEQUENCE [LARGE SCALE GENOMIC DNA]</scope>
    <source>
        <strain evidence="5">SH205</strain>
    </source>
</reference>
<dbReference type="SUPFAM" id="SSF47616">
    <property type="entry name" value="GST C-terminal domain-like"/>
    <property type="match status" value="1"/>
</dbReference>
<gene>
    <name evidence="4" type="primary">maiA</name>
    <name evidence="4" type="ORF">HMPREF0026_01094</name>
</gene>
<dbReference type="SFLD" id="SFLDS00019">
    <property type="entry name" value="Glutathione_Transferase_(cytos"/>
    <property type="match status" value="1"/>
</dbReference>
<keyword evidence="4" id="KW-0413">Isomerase</keyword>
<dbReference type="PROSITE" id="PS50405">
    <property type="entry name" value="GST_CTER"/>
    <property type="match status" value="1"/>
</dbReference>
<dbReference type="Pfam" id="PF13409">
    <property type="entry name" value="GST_N_2"/>
    <property type="match status" value="1"/>
</dbReference>
<dbReference type="EC" id="5.2.1.2" evidence="4"/>
<dbReference type="CDD" id="cd03191">
    <property type="entry name" value="GST_C_Zeta"/>
    <property type="match status" value="1"/>
</dbReference>
<dbReference type="PROSITE" id="PS50404">
    <property type="entry name" value="GST_NTER"/>
    <property type="match status" value="1"/>
</dbReference>
<dbReference type="InterPro" id="IPR010987">
    <property type="entry name" value="Glutathione-S-Trfase_C-like"/>
</dbReference>
<accession>D0SIZ6</accession>